<dbReference type="AlphaFoldDB" id="A0A0W8G2H5"/>
<name>A0A0W8G2H5_9ZZZZ</name>
<sequence length="40" mass="5023">MECKIKKYSSIVIKRKILRDEFYKLDSEFFHKNRVCHEIF</sequence>
<accession>A0A0W8G2H5</accession>
<reference evidence="1" key="1">
    <citation type="journal article" date="2015" name="Proc. Natl. Acad. Sci. U.S.A.">
        <title>Networks of energetic and metabolic interactions define dynamics in microbial communities.</title>
        <authorList>
            <person name="Embree M."/>
            <person name="Liu J.K."/>
            <person name="Al-Bassam M.M."/>
            <person name="Zengler K."/>
        </authorList>
    </citation>
    <scope>NUCLEOTIDE SEQUENCE</scope>
</reference>
<proteinExistence type="predicted"/>
<protein>
    <submittedName>
        <fullName evidence="1">Uncharacterized protein</fullName>
    </submittedName>
</protein>
<dbReference type="EMBL" id="LNQE01000414">
    <property type="protein sequence ID" value="KUG26739.1"/>
    <property type="molecule type" value="Genomic_DNA"/>
</dbReference>
<organism evidence="1">
    <name type="scientific">hydrocarbon metagenome</name>
    <dbReference type="NCBI Taxonomy" id="938273"/>
    <lineage>
        <taxon>unclassified sequences</taxon>
        <taxon>metagenomes</taxon>
        <taxon>ecological metagenomes</taxon>
    </lineage>
</organism>
<comment type="caution">
    <text evidence="1">The sequence shown here is derived from an EMBL/GenBank/DDBJ whole genome shotgun (WGS) entry which is preliminary data.</text>
</comment>
<evidence type="ECO:0000313" key="1">
    <source>
        <dbReference type="EMBL" id="KUG26739.1"/>
    </source>
</evidence>
<gene>
    <name evidence="1" type="ORF">ASZ90_003422</name>
</gene>